<feature type="compositionally biased region" description="Basic residues" evidence="8">
    <location>
        <begin position="460"/>
        <end position="475"/>
    </location>
</feature>
<evidence type="ECO:0000256" key="1">
    <source>
        <dbReference type="ARBA" id="ARBA00004328"/>
    </source>
</evidence>
<dbReference type="EMBL" id="MN739956">
    <property type="protein sequence ID" value="QHT79908.1"/>
    <property type="molecule type" value="Genomic_DNA"/>
</dbReference>
<evidence type="ECO:0000256" key="8">
    <source>
        <dbReference type="SAM" id="MobiDB-lite"/>
    </source>
</evidence>
<evidence type="ECO:0000259" key="9">
    <source>
        <dbReference type="Pfam" id="PF19244"/>
    </source>
</evidence>
<evidence type="ECO:0000256" key="4">
    <source>
        <dbReference type="ARBA" id="ARBA00022741"/>
    </source>
</evidence>
<feature type="domain" description="Poly(A) polymerase catalytic subunit" evidence="9">
    <location>
        <begin position="55"/>
        <end position="183"/>
    </location>
</feature>
<feature type="region of interest" description="Disordered" evidence="8">
    <location>
        <begin position="450"/>
        <end position="489"/>
    </location>
</feature>
<keyword evidence="3" id="KW-0808">Transferase</keyword>
<sequence>MATQKKNRFNNPECDNSMTFQDCELAILRHAVDENEATVGEIMANSEEVKTIIKILENFLIRKKCICYGGTAINNILPKYAQFYNRDIEIPDYDFFSNHALDDAKELADIYFAAGYKEVEAKAGVHHGTFKVFVNFIPVADITYLDDEIFKALQKEVIIRAGIRYAPPNYLRMSMYLELSRPQGDVSRWEKVFKRLTLLNKHYPLKPDVQCNTIDFQREMDVKSSNNEHLYFLARDVLIDQGVIFFGGYGSVLYSEYLKDKKNAKYKYIHSNPDFDVLSEDPETTALILTERLADAGFKNIKTVHHPAIGELIPERKEILVGKDTISFIFKPIACHSYNTIHIGDKSINVATIDTILSFYLAFIYTNKPYFNKERILCMAKFLFEVEEQNRLRQIGLLKRFTMKCYGKQETLETIRALKTEMYKKLSDQRGSREYDMWFLKYSPALIKEKESQKAEKQNKTQKKRGRKPKSKTRSNYKTSTIRFGKLFS</sequence>
<dbReference type="Pfam" id="PF19244">
    <property type="entry name" value="Poly_A_pol_cat"/>
    <property type="match status" value="1"/>
</dbReference>
<dbReference type="AlphaFoldDB" id="A0A6C0HGZ8"/>
<dbReference type="InterPro" id="IPR045355">
    <property type="entry name" value="PolyA_pol_cat_su"/>
</dbReference>
<dbReference type="GO" id="GO:0016740">
    <property type="term" value="F:transferase activity"/>
    <property type="evidence" value="ECO:0007669"/>
    <property type="project" value="UniProtKB-KW"/>
</dbReference>
<reference evidence="10" key="1">
    <citation type="journal article" date="2020" name="Nature">
        <title>Giant virus diversity and host interactions through global metagenomics.</title>
        <authorList>
            <person name="Schulz F."/>
            <person name="Roux S."/>
            <person name="Paez-Espino D."/>
            <person name="Jungbluth S."/>
            <person name="Walsh D.A."/>
            <person name="Denef V.J."/>
            <person name="McMahon K.D."/>
            <person name="Konstantinidis K.T."/>
            <person name="Eloe-Fadrosh E.A."/>
            <person name="Kyrpides N.C."/>
            <person name="Woyke T."/>
        </authorList>
    </citation>
    <scope>NUCLEOTIDE SEQUENCE</scope>
    <source>
        <strain evidence="10">GVMAG-M-3300023184-105</strain>
    </source>
</reference>
<evidence type="ECO:0000313" key="10">
    <source>
        <dbReference type="EMBL" id="QHT79908.1"/>
    </source>
</evidence>
<accession>A0A6C0HGZ8</accession>
<keyword evidence="6" id="KW-0946">Virion</keyword>
<dbReference type="GO" id="GO:0005524">
    <property type="term" value="F:ATP binding"/>
    <property type="evidence" value="ECO:0007669"/>
    <property type="project" value="UniProtKB-KW"/>
</dbReference>
<proteinExistence type="predicted"/>
<keyword evidence="2" id="KW-0507">mRNA processing</keyword>
<protein>
    <recommendedName>
        <fullName evidence="9">Poly(A) polymerase catalytic subunit domain-containing protein</fullName>
    </recommendedName>
</protein>
<name>A0A6C0HGZ8_9ZZZZ</name>
<dbReference type="GO" id="GO:0006397">
    <property type="term" value="P:mRNA processing"/>
    <property type="evidence" value="ECO:0007669"/>
    <property type="project" value="UniProtKB-KW"/>
</dbReference>
<evidence type="ECO:0000256" key="7">
    <source>
        <dbReference type="ARBA" id="ARBA00023163"/>
    </source>
</evidence>
<evidence type="ECO:0000256" key="5">
    <source>
        <dbReference type="ARBA" id="ARBA00022840"/>
    </source>
</evidence>
<evidence type="ECO:0000256" key="2">
    <source>
        <dbReference type="ARBA" id="ARBA00022664"/>
    </source>
</evidence>
<feature type="compositionally biased region" description="Basic and acidic residues" evidence="8">
    <location>
        <begin position="450"/>
        <end position="459"/>
    </location>
</feature>
<organism evidence="10">
    <name type="scientific">viral metagenome</name>
    <dbReference type="NCBI Taxonomy" id="1070528"/>
    <lineage>
        <taxon>unclassified sequences</taxon>
        <taxon>metagenomes</taxon>
        <taxon>organismal metagenomes</taxon>
    </lineage>
</organism>
<keyword evidence="7" id="KW-0804">Transcription</keyword>
<evidence type="ECO:0000256" key="3">
    <source>
        <dbReference type="ARBA" id="ARBA00022679"/>
    </source>
</evidence>
<keyword evidence="4" id="KW-0547">Nucleotide-binding</keyword>
<dbReference type="GO" id="GO:0044423">
    <property type="term" value="C:virion component"/>
    <property type="evidence" value="ECO:0007669"/>
    <property type="project" value="UniProtKB-KW"/>
</dbReference>
<comment type="subcellular location">
    <subcellularLocation>
        <location evidence="1">Virion</location>
    </subcellularLocation>
</comment>
<evidence type="ECO:0000256" key="6">
    <source>
        <dbReference type="ARBA" id="ARBA00022844"/>
    </source>
</evidence>
<keyword evidence="5" id="KW-0067">ATP-binding</keyword>